<gene>
    <name evidence="2" type="ORF">CLV54_0294</name>
</gene>
<dbReference type="AlphaFoldDB" id="A0A2M9C408"/>
<name>A0A2M9C408_9MICO</name>
<evidence type="ECO:0000313" key="2">
    <source>
        <dbReference type="EMBL" id="PJJ65265.1"/>
    </source>
</evidence>
<dbReference type="InterPro" id="IPR001509">
    <property type="entry name" value="Epimerase_deHydtase"/>
</dbReference>
<organism evidence="2 3">
    <name type="scientific">Compostimonas suwonensis</name>
    <dbReference type="NCBI Taxonomy" id="1048394"/>
    <lineage>
        <taxon>Bacteria</taxon>
        <taxon>Bacillati</taxon>
        <taxon>Actinomycetota</taxon>
        <taxon>Actinomycetes</taxon>
        <taxon>Micrococcales</taxon>
        <taxon>Microbacteriaceae</taxon>
        <taxon>Compostimonas</taxon>
    </lineage>
</organism>
<reference evidence="2 3" key="1">
    <citation type="submission" date="2017-11" db="EMBL/GenBank/DDBJ databases">
        <title>Genomic Encyclopedia of Archaeal and Bacterial Type Strains, Phase II (KMG-II): From Individual Species to Whole Genera.</title>
        <authorList>
            <person name="Goeker M."/>
        </authorList>
    </citation>
    <scope>NUCLEOTIDE SEQUENCE [LARGE SCALE GENOMIC DNA]</scope>
    <source>
        <strain evidence="2 3">DSM 25625</strain>
    </source>
</reference>
<dbReference type="OrthoDB" id="9776016at2"/>
<dbReference type="RefSeq" id="WP_100343180.1">
    <property type="nucleotide sequence ID" value="NZ_PGFB01000001.1"/>
</dbReference>
<dbReference type="Pfam" id="PF01370">
    <property type="entry name" value="Epimerase"/>
    <property type="match status" value="1"/>
</dbReference>
<feature type="domain" description="NAD-dependent epimerase/dehydratase" evidence="1">
    <location>
        <begin position="6"/>
        <end position="220"/>
    </location>
</feature>
<proteinExistence type="predicted"/>
<comment type="caution">
    <text evidence="2">The sequence shown here is derived from an EMBL/GenBank/DDBJ whole genome shotgun (WGS) entry which is preliminary data.</text>
</comment>
<dbReference type="Proteomes" id="UP000230161">
    <property type="component" value="Unassembled WGS sequence"/>
</dbReference>
<dbReference type="PANTHER" id="PTHR43245">
    <property type="entry name" value="BIFUNCTIONAL POLYMYXIN RESISTANCE PROTEIN ARNA"/>
    <property type="match status" value="1"/>
</dbReference>
<sequence>MTRGRVLFLGGTGTISTESVRAAQARGFEVTVLNRGHSTSREVPPGVEVLRGDVRDAASVARAVDGRDFDSVVDFMAFTPDHVAQAVELFEGRTGQYVFISSASVYRKPVPRLPITESSPVGNPFSQYARDKIACEQLLLSAYRDRGFPVTIVRPSHTYDRQTVPLFGGWTAIERMRRGEPTILHGDGTSLWVMTHSRDFAVAFTGLIGNPRSHGEVFQITSDEMLTWNQIAEQLATAAGVEPNVVHVTSAALVAEAPEEAASHLGDRTHSVIFDNAKVKSLVPEYTATTPFWAGAREIVEWHDADPARRAADERIEQLFDRLVAGASR</sequence>
<dbReference type="InterPro" id="IPR050177">
    <property type="entry name" value="Lipid_A_modif_metabolic_enz"/>
</dbReference>
<evidence type="ECO:0000259" key="1">
    <source>
        <dbReference type="Pfam" id="PF01370"/>
    </source>
</evidence>
<evidence type="ECO:0000313" key="3">
    <source>
        <dbReference type="Proteomes" id="UP000230161"/>
    </source>
</evidence>
<protein>
    <submittedName>
        <fullName evidence="2">Nucleoside-diphosphate-sugar epimerase</fullName>
    </submittedName>
</protein>
<dbReference type="EMBL" id="PGFB01000001">
    <property type="protein sequence ID" value="PJJ65265.1"/>
    <property type="molecule type" value="Genomic_DNA"/>
</dbReference>
<accession>A0A2M9C408</accession>
<dbReference type="InterPro" id="IPR036291">
    <property type="entry name" value="NAD(P)-bd_dom_sf"/>
</dbReference>
<dbReference type="SUPFAM" id="SSF51735">
    <property type="entry name" value="NAD(P)-binding Rossmann-fold domains"/>
    <property type="match status" value="1"/>
</dbReference>
<keyword evidence="3" id="KW-1185">Reference proteome</keyword>
<dbReference type="Gene3D" id="3.40.50.720">
    <property type="entry name" value="NAD(P)-binding Rossmann-like Domain"/>
    <property type="match status" value="1"/>
</dbReference>